<dbReference type="EMBL" id="LT605205">
    <property type="protein sequence ID" value="SCD20290.1"/>
    <property type="molecule type" value="Genomic_DNA"/>
</dbReference>
<dbReference type="STRING" id="1642647.PSM36_1469"/>
<dbReference type="AlphaFoldDB" id="A0A1R3SZF8"/>
<dbReference type="Pfam" id="PF05569">
    <property type="entry name" value="Peptidase_M56"/>
    <property type="match status" value="1"/>
</dbReference>
<reference evidence="4 5" key="1">
    <citation type="submission" date="2016-08" db="EMBL/GenBank/DDBJ databases">
        <authorList>
            <person name="Seilhamer J.J."/>
        </authorList>
    </citation>
    <scope>NUCLEOTIDE SEQUENCE [LARGE SCALE GENOMIC DNA]</scope>
    <source>
        <strain evidence="4">M3/6</strain>
    </source>
</reference>
<dbReference type="CDD" id="cd07341">
    <property type="entry name" value="M56_BlaR1_MecR1_like"/>
    <property type="match status" value="1"/>
</dbReference>
<dbReference type="RefSeq" id="WP_161947554.1">
    <property type="nucleotide sequence ID" value="NZ_LT605205.1"/>
</dbReference>
<keyword evidence="2" id="KW-0812">Transmembrane</keyword>
<feature type="compositionally biased region" description="Basic and acidic residues" evidence="1">
    <location>
        <begin position="365"/>
        <end position="374"/>
    </location>
</feature>
<proteinExistence type="predicted"/>
<dbReference type="PANTHER" id="PTHR34978:SF3">
    <property type="entry name" value="SLR0241 PROTEIN"/>
    <property type="match status" value="1"/>
</dbReference>
<organism evidence="4 5">
    <name type="scientific">Proteiniphilum saccharofermentans</name>
    <dbReference type="NCBI Taxonomy" id="1642647"/>
    <lineage>
        <taxon>Bacteria</taxon>
        <taxon>Pseudomonadati</taxon>
        <taxon>Bacteroidota</taxon>
        <taxon>Bacteroidia</taxon>
        <taxon>Bacteroidales</taxon>
        <taxon>Dysgonomonadaceae</taxon>
        <taxon>Proteiniphilum</taxon>
    </lineage>
</organism>
<dbReference type="PANTHER" id="PTHR34978">
    <property type="entry name" value="POSSIBLE SENSOR-TRANSDUCER PROTEIN BLAR"/>
    <property type="match status" value="1"/>
</dbReference>
<feature type="domain" description="Peptidase M56" evidence="3">
    <location>
        <begin position="144"/>
        <end position="258"/>
    </location>
</feature>
<gene>
    <name evidence="4" type="ORF">PSM36_1469</name>
</gene>
<accession>A0A1R3SZF8</accession>
<evidence type="ECO:0000313" key="5">
    <source>
        <dbReference type="Proteomes" id="UP000187464"/>
    </source>
</evidence>
<feature type="region of interest" description="Disordered" evidence="1">
    <location>
        <begin position="346"/>
        <end position="374"/>
    </location>
</feature>
<feature type="transmembrane region" description="Helical" evidence="2">
    <location>
        <begin position="6"/>
        <end position="25"/>
    </location>
</feature>
<feature type="transmembrane region" description="Helical" evidence="2">
    <location>
        <begin position="92"/>
        <end position="113"/>
    </location>
</feature>
<dbReference type="Proteomes" id="UP000187464">
    <property type="component" value="Chromosome I"/>
</dbReference>
<dbReference type="InterPro" id="IPR052173">
    <property type="entry name" value="Beta-lactam_resp_regulator"/>
</dbReference>
<keyword evidence="5" id="KW-1185">Reference proteome</keyword>
<evidence type="ECO:0000259" key="3">
    <source>
        <dbReference type="Pfam" id="PF05569"/>
    </source>
</evidence>
<evidence type="ECO:0000256" key="2">
    <source>
        <dbReference type="SAM" id="Phobius"/>
    </source>
</evidence>
<dbReference type="KEGG" id="psac:PSM36_1469"/>
<feature type="transmembrane region" description="Helical" evidence="2">
    <location>
        <begin position="37"/>
        <end position="56"/>
    </location>
</feature>
<dbReference type="InterPro" id="IPR008756">
    <property type="entry name" value="Peptidase_M56"/>
</dbReference>
<evidence type="ECO:0000313" key="4">
    <source>
        <dbReference type="EMBL" id="SCD20290.1"/>
    </source>
</evidence>
<feature type="transmembrane region" description="Helical" evidence="2">
    <location>
        <begin position="270"/>
        <end position="288"/>
    </location>
</feature>
<keyword evidence="2" id="KW-0472">Membrane</keyword>
<keyword evidence="2" id="KW-1133">Transmembrane helix</keyword>
<name>A0A1R3SZF8_9BACT</name>
<sequence length="374" mass="43029">MELFLYWLLRASVLMALFYGLYKFFFANNTFHNVNRCSLIFILLVISVLPLFRFNFIPEKKTEPVTGTFSMDLSSIPVTEFVETQPRVEIPWMHILIILFAIGFLFTFIRYLIGLSQIAVIIRNSEKQILSDHTVLCVTDKNISPFSWMKYIVLSRRDLSADNQAVIRHERAHIHLRHSVDMIFFDLFTCIFWFNPFSWLLRREIQSVHEYQADEKVLSQGIDSKQYQLLLIRKSVGEYKFALANNFRQRDLHKRITMMKKDKTNRRVKWSYAMGFPVLFLAIIALSVPKLNAKVVEKENNETDLVREKITVSGQVGDEAGKPIPMVAVVNKVTVTKTESDLKVILEKGEGESDGISSECPGRSGGKDNGKSSG</sequence>
<protein>
    <submittedName>
        <fullName evidence="4">Signal transducer regulating beta-lactamase</fullName>
    </submittedName>
</protein>
<evidence type="ECO:0000256" key="1">
    <source>
        <dbReference type="SAM" id="MobiDB-lite"/>
    </source>
</evidence>